<feature type="compositionally biased region" description="Acidic residues" evidence="1">
    <location>
        <begin position="155"/>
        <end position="176"/>
    </location>
</feature>
<dbReference type="Proteomes" id="UP000007797">
    <property type="component" value="Unassembled WGS sequence"/>
</dbReference>
<evidence type="ECO:0000313" key="3">
    <source>
        <dbReference type="Proteomes" id="UP000007797"/>
    </source>
</evidence>
<dbReference type="InterPro" id="IPR040430">
    <property type="entry name" value="CudA-like"/>
</dbReference>
<evidence type="ECO:0000256" key="1">
    <source>
        <dbReference type="SAM" id="MobiDB-lite"/>
    </source>
</evidence>
<feature type="region of interest" description="Disordered" evidence="1">
    <location>
        <begin position="127"/>
        <end position="182"/>
    </location>
</feature>
<proteinExistence type="predicted"/>
<reference evidence="3" key="1">
    <citation type="journal article" date="2011" name="Genome Res.">
        <title>Phylogeny-wide analysis of social amoeba genomes highlights ancient origins for complex intercellular communication.</title>
        <authorList>
            <person name="Heidel A.J."/>
            <person name="Lawal H.M."/>
            <person name="Felder M."/>
            <person name="Schilde C."/>
            <person name="Helps N.R."/>
            <person name="Tunggal B."/>
            <person name="Rivero F."/>
            <person name="John U."/>
            <person name="Schleicher M."/>
            <person name="Eichinger L."/>
            <person name="Platzer M."/>
            <person name="Noegel A.A."/>
            <person name="Schaap P."/>
            <person name="Gloeckner G."/>
        </authorList>
    </citation>
    <scope>NUCLEOTIDE SEQUENCE [LARGE SCALE GENOMIC DNA]</scope>
    <source>
        <strain evidence="3">SH3</strain>
    </source>
</reference>
<feature type="compositionally biased region" description="Low complexity" evidence="1">
    <location>
        <begin position="127"/>
        <end position="140"/>
    </location>
</feature>
<organism evidence="2 3">
    <name type="scientific">Cavenderia fasciculata</name>
    <name type="common">Slime mold</name>
    <name type="synonym">Dictyostelium fasciculatum</name>
    <dbReference type="NCBI Taxonomy" id="261658"/>
    <lineage>
        <taxon>Eukaryota</taxon>
        <taxon>Amoebozoa</taxon>
        <taxon>Evosea</taxon>
        <taxon>Eumycetozoa</taxon>
        <taxon>Dictyostelia</taxon>
        <taxon>Acytosteliales</taxon>
        <taxon>Cavenderiaceae</taxon>
        <taxon>Cavenderia</taxon>
    </lineage>
</organism>
<dbReference type="AlphaFoldDB" id="F4PX40"/>
<dbReference type="OrthoDB" id="19139at2759"/>
<protein>
    <submittedName>
        <fullName evidence="2">Transcriptional regulator</fullName>
    </submittedName>
</protein>
<dbReference type="GeneID" id="14872236"/>
<sequence length="347" mass="40253">MSILSSQHQGSLFIVVLHVSHTSAPTPANNEPLSTISAHLNNNVLTGSTNLNQLCVISHPIRIVSKVDHVKKEGIPILKKKTFHEILTDKLKRLQKCQDGQSKWIKNLFDQHHCQFDYRPFIDPECNNNSSNNNNSNNSNHSTPQQHFINHLNSEDDEDQIEKDNENDDDQDDDDNCNNNNNIDEANINQIKQQQKVVNPTTILNGEIYFQNSFNRVVESYKCIVSIDDRKEEIKKMVKILHSEDLEQLVNVFIEELHDKEIPHVQQQHQQQSTTSSHYHQLYPPIHPNHHPHHMHQQHQQYNQQEISQNFLINSNPLASPNLNHHMIMIDPRHNDSSSSLFYSQFN</sequence>
<name>F4PX40_CACFS</name>
<dbReference type="RefSeq" id="XP_004358189.1">
    <property type="nucleotide sequence ID" value="XM_004358132.1"/>
</dbReference>
<evidence type="ECO:0000313" key="2">
    <source>
        <dbReference type="EMBL" id="EGG19843.1"/>
    </source>
</evidence>
<accession>F4PX40</accession>
<dbReference type="KEGG" id="dfa:DFA_06945"/>
<keyword evidence="3" id="KW-1185">Reference proteome</keyword>
<dbReference type="EMBL" id="GL883013">
    <property type="protein sequence ID" value="EGG19843.1"/>
    <property type="molecule type" value="Genomic_DNA"/>
</dbReference>
<dbReference type="PANTHER" id="PTHR38092">
    <property type="entry name" value="REGULATOR CUDA, PUTATIVE-RELATED"/>
    <property type="match status" value="1"/>
</dbReference>
<dbReference type="PANTHER" id="PTHR38092:SF4">
    <property type="match status" value="1"/>
</dbReference>
<feature type="compositionally biased region" description="Polar residues" evidence="1">
    <location>
        <begin position="141"/>
        <end position="152"/>
    </location>
</feature>
<gene>
    <name evidence="2" type="ORF">DFA_06945</name>
</gene>